<evidence type="ECO:0000313" key="2">
    <source>
        <dbReference type="Proteomes" id="UP000533639"/>
    </source>
</evidence>
<protein>
    <submittedName>
        <fullName evidence="1">Uncharacterized protein</fullName>
    </submittedName>
</protein>
<reference evidence="1 2" key="1">
    <citation type="submission" date="2020-06" db="EMBL/GenBank/DDBJ databases">
        <authorList>
            <person name="Criscuolo A."/>
        </authorList>
    </citation>
    <scope>NUCLEOTIDE SEQUENCE [LARGE SCALE GENOMIC DNA]</scope>
    <source>
        <strain evidence="1">PXU-55</strain>
    </source>
</reference>
<gene>
    <name evidence="1" type="ORF">FLAPXU55_00433</name>
</gene>
<name>A0A9N8P070_9FLAO</name>
<comment type="caution">
    <text evidence="1">The sequence shown here is derived from an EMBL/GenBank/DDBJ whole genome shotgun (WGS) entry which is preliminary data.</text>
</comment>
<sequence>MVKLPVAVEHVGWVTALNVGTAGVAGCALITAADEAAEVQPFAEAVTV</sequence>
<dbReference type="PROSITE" id="PS51257">
    <property type="entry name" value="PROKAR_LIPOPROTEIN"/>
    <property type="match status" value="1"/>
</dbReference>
<organism evidence="1 2">
    <name type="scientific">Flavobacterium panici</name>
    <dbReference type="NCBI Taxonomy" id="2654843"/>
    <lineage>
        <taxon>Bacteria</taxon>
        <taxon>Pseudomonadati</taxon>
        <taxon>Bacteroidota</taxon>
        <taxon>Flavobacteriia</taxon>
        <taxon>Flavobacteriales</taxon>
        <taxon>Flavobacteriaceae</taxon>
        <taxon>Flavobacterium</taxon>
    </lineage>
</organism>
<dbReference type="AlphaFoldDB" id="A0A9N8P070"/>
<keyword evidence="2" id="KW-1185">Reference proteome</keyword>
<evidence type="ECO:0000313" key="1">
    <source>
        <dbReference type="EMBL" id="CAC9972754.1"/>
    </source>
</evidence>
<dbReference type="EMBL" id="CAIJDE010000023">
    <property type="protein sequence ID" value="CAC9972754.1"/>
    <property type="molecule type" value="Genomic_DNA"/>
</dbReference>
<dbReference type="Proteomes" id="UP000533639">
    <property type="component" value="Unassembled WGS sequence"/>
</dbReference>
<proteinExistence type="predicted"/>
<accession>A0A9N8P070</accession>